<dbReference type="PANTHER" id="PTHR48480:SF2">
    <property type="entry name" value="PEPTIDASE D"/>
    <property type="match status" value="1"/>
</dbReference>
<evidence type="ECO:0000256" key="4">
    <source>
        <dbReference type="ARBA" id="ARBA00022723"/>
    </source>
</evidence>
<evidence type="ECO:0000256" key="6">
    <source>
        <dbReference type="ARBA" id="ARBA00022997"/>
    </source>
</evidence>
<dbReference type="SUPFAM" id="SSF53092">
    <property type="entry name" value="Creatinase/prolidase N-terminal domain"/>
    <property type="match status" value="1"/>
</dbReference>
<dbReference type="SMART" id="SM01011">
    <property type="entry name" value="AMP_N"/>
    <property type="match status" value="1"/>
</dbReference>
<dbReference type="SUPFAM" id="SSF55920">
    <property type="entry name" value="Creatinase/aminopeptidase"/>
    <property type="match status" value="1"/>
</dbReference>
<keyword evidence="5" id="KW-0378">Hydrolase</keyword>
<keyword evidence="6" id="KW-0224">Dipeptidase</keyword>
<reference evidence="17" key="1">
    <citation type="journal article" date="2011" name="PLoS Biol.">
        <title>Gene gain and loss during evolution of obligate parasitism in the white rust pathogen of Arabidopsis thaliana.</title>
        <authorList>
            <person name="Kemen E."/>
            <person name="Gardiner A."/>
            <person name="Schultz-Larsen T."/>
            <person name="Kemen A.C."/>
            <person name="Balmuth A.L."/>
            <person name="Robert-Seilaniantz A."/>
            <person name="Bailey K."/>
            <person name="Holub E."/>
            <person name="Studholme D.J."/>
            <person name="Maclean D."/>
            <person name="Jones J.D."/>
        </authorList>
    </citation>
    <scope>NUCLEOTIDE SEQUENCE</scope>
</reference>
<sequence>MSDTNMKALFSAATCAAAIATFSIWKNERKKKSLCIDKCTSDNIVSSNRKVEPPIIETELEAHEEYSIDYFMHSENRQKALTLLRYSLTQSQYEQSAIILHGGDEISRYDTDTCYNFQQESFFQYLFGVREPGCAGMVDVTTGESILFIPRQSEEWELWCGERKPTSYFASHYLVDKVFYVDEIKSVLEKGYSVRKLFFLNGVNLDSNLRTTTTSEFNGMEAFEIDSVSLHPVLVECRVRKSTKELDLLRYINALSSQAHINVMKTIRPGMMEFYAESSFLHYCYSNGGARFHAYTCICGGGSNAATLHYGHAGAPNDKMLESGQLLLNDMGAQLHGYASDITCTFPVNGTFTPDQKFIYEAVLKAHDTVIEAIKPGISYIGMHLLSHRVLTQVFLDHGFFQNGTVDELMHHQVSAYFYPHGLGHLMGLDVHDVGGYLPGSGRSDKKILSNLRLGRVLEEGMVLTVEPGCYFIEAQLSAALKDPKIANFINQEMLARFRGTGGVRIESDIIVTSSGAENMTKVPRTAEAIEDLMKCRI</sequence>
<dbReference type="Gene3D" id="3.40.350.10">
    <property type="entry name" value="Creatinase/prolidase N-terminal domain"/>
    <property type="match status" value="1"/>
</dbReference>
<comment type="catalytic activity">
    <reaction evidence="15">
        <text>Xaa-L-Pro dipeptide + H2O = an L-alpha-amino acid + L-proline</text>
        <dbReference type="Rhea" id="RHEA:76407"/>
        <dbReference type="ChEBI" id="CHEBI:15377"/>
        <dbReference type="ChEBI" id="CHEBI:59869"/>
        <dbReference type="ChEBI" id="CHEBI:60039"/>
        <dbReference type="ChEBI" id="CHEBI:195196"/>
        <dbReference type="EC" id="3.4.13.9"/>
    </reaction>
</comment>
<accession>F0WG17</accession>
<evidence type="ECO:0000256" key="14">
    <source>
        <dbReference type="ARBA" id="ARBA00044351"/>
    </source>
</evidence>
<dbReference type="InterPro" id="IPR007865">
    <property type="entry name" value="Aminopep_P_N"/>
</dbReference>
<dbReference type="HOGENOM" id="CLU_017266_1_2_1"/>
<dbReference type="GO" id="GO:0102009">
    <property type="term" value="F:proline dipeptidase activity"/>
    <property type="evidence" value="ECO:0007669"/>
    <property type="project" value="UniProtKB-EC"/>
</dbReference>
<dbReference type="EC" id="3.4.13.9" evidence="10"/>
<dbReference type="GO" id="GO:0030145">
    <property type="term" value="F:manganese ion binding"/>
    <property type="evidence" value="ECO:0007669"/>
    <property type="project" value="InterPro"/>
</dbReference>
<evidence type="ECO:0000256" key="2">
    <source>
        <dbReference type="ARBA" id="ARBA00011738"/>
    </source>
</evidence>
<evidence type="ECO:0000256" key="12">
    <source>
        <dbReference type="ARBA" id="ARBA00044252"/>
    </source>
</evidence>
<organism evidence="17">
    <name type="scientific">Albugo laibachii Nc14</name>
    <dbReference type="NCBI Taxonomy" id="890382"/>
    <lineage>
        <taxon>Eukaryota</taxon>
        <taxon>Sar</taxon>
        <taxon>Stramenopiles</taxon>
        <taxon>Oomycota</taxon>
        <taxon>Peronosporomycetes</taxon>
        <taxon>Albuginales</taxon>
        <taxon>Albuginaceae</taxon>
        <taxon>Albugo</taxon>
    </lineage>
</organism>
<dbReference type="PANTHER" id="PTHR48480">
    <property type="match status" value="1"/>
</dbReference>
<keyword evidence="8" id="KW-0464">Manganese</keyword>
<evidence type="ECO:0000256" key="11">
    <source>
        <dbReference type="ARBA" id="ARBA00044141"/>
    </source>
</evidence>
<evidence type="ECO:0000256" key="5">
    <source>
        <dbReference type="ARBA" id="ARBA00022801"/>
    </source>
</evidence>
<evidence type="ECO:0000256" key="1">
    <source>
        <dbReference type="ARBA" id="ARBA00001936"/>
    </source>
</evidence>
<dbReference type="EMBL" id="FR824132">
    <property type="protein sequence ID" value="CCA20151.1"/>
    <property type="molecule type" value="Genomic_DNA"/>
</dbReference>
<evidence type="ECO:0000256" key="10">
    <source>
        <dbReference type="ARBA" id="ARBA00044051"/>
    </source>
</evidence>
<dbReference type="GO" id="GO:0070006">
    <property type="term" value="F:metalloaminopeptidase activity"/>
    <property type="evidence" value="ECO:0007669"/>
    <property type="project" value="InterPro"/>
</dbReference>
<evidence type="ECO:0000313" key="17">
    <source>
        <dbReference type="EMBL" id="CCA20151.1"/>
    </source>
</evidence>
<evidence type="ECO:0000256" key="7">
    <source>
        <dbReference type="ARBA" id="ARBA00023049"/>
    </source>
</evidence>
<dbReference type="FunFam" id="3.90.230.10:FF:000002">
    <property type="entry name" value="Xaa-Pro aminopeptidase 3"/>
    <property type="match status" value="1"/>
</dbReference>
<evidence type="ECO:0000259" key="16">
    <source>
        <dbReference type="SMART" id="SM01011"/>
    </source>
</evidence>
<reference evidence="17" key="2">
    <citation type="submission" date="2011-02" db="EMBL/GenBank/DDBJ databases">
        <authorList>
            <person name="MacLean D."/>
        </authorList>
    </citation>
    <scope>NUCLEOTIDE SEQUENCE</scope>
</reference>
<dbReference type="CDD" id="cd01087">
    <property type="entry name" value="Prolidase"/>
    <property type="match status" value="1"/>
</dbReference>
<dbReference type="InterPro" id="IPR000994">
    <property type="entry name" value="Pept_M24"/>
</dbReference>
<proteinExistence type="inferred from homology"/>
<keyword evidence="4" id="KW-0479">Metal-binding</keyword>
<dbReference type="Pfam" id="PF00557">
    <property type="entry name" value="Peptidase_M24"/>
    <property type="match status" value="1"/>
</dbReference>
<feature type="domain" description="Aminopeptidase P N-terminal" evidence="16">
    <location>
        <begin position="68"/>
        <end position="208"/>
    </location>
</feature>
<protein>
    <recommendedName>
        <fullName evidence="11">Xaa-Pro dipeptidase</fullName>
        <ecNumber evidence="10">3.4.13.9</ecNumber>
    </recommendedName>
    <alternativeName>
        <fullName evidence="14">Imidodipeptidase</fullName>
    </alternativeName>
    <alternativeName>
        <fullName evidence="12">Peptidase D</fullName>
    </alternativeName>
    <alternativeName>
        <fullName evidence="13">Proline dipeptidase</fullName>
    </alternativeName>
</protein>
<evidence type="ECO:0000256" key="3">
    <source>
        <dbReference type="ARBA" id="ARBA00022670"/>
    </source>
</evidence>
<dbReference type="InterPro" id="IPR052433">
    <property type="entry name" value="X-Pro_dipept-like"/>
</dbReference>
<comment type="cofactor">
    <cofactor evidence="1">
        <name>Mn(2+)</name>
        <dbReference type="ChEBI" id="CHEBI:29035"/>
    </cofactor>
</comment>
<name>F0WG17_9STRA</name>
<gene>
    <name evidence="17" type="primary">AlNc14C87G5549</name>
    <name evidence="17" type="ORF">ALNC14_062940</name>
</gene>
<dbReference type="MEROPS" id="M24.007"/>
<dbReference type="Gene3D" id="3.90.230.10">
    <property type="entry name" value="Creatinase/methionine aminopeptidase superfamily"/>
    <property type="match status" value="1"/>
</dbReference>
<comment type="similarity">
    <text evidence="9">Belongs to the peptidase M24B family. Eukaryotic-type prolidase subfamily.</text>
</comment>
<keyword evidence="3" id="KW-0645">Protease</keyword>
<dbReference type="AlphaFoldDB" id="F0WG17"/>
<comment type="subunit">
    <text evidence="2">Homodimer.</text>
</comment>
<evidence type="ECO:0000256" key="9">
    <source>
        <dbReference type="ARBA" id="ARBA00043990"/>
    </source>
</evidence>
<evidence type="ECO:0000256" key="13">
    <source>
        <dbReference type="ARBA" id="ARBA00044284"/>
    </source>
</evidence>
<evidence type="ECO:0000256" key="8">
    <source>
        <dbReference type="ARBA" id="ARBA00023211"/>
    </source>
</evidence>
<dbReference type="InterPro" id="IPR036005">
    <property type="entry name" value="Creatinase/aminopeptidase-like"/>
</dbReference>
<dbReference type="GO" id="GO:0006508">
    <property type="term" value="P:proteolysis"/>
    <property type="evidence" value="ECO:0007669"/>
    <property type="project" value="UniProtKB-KW"/>
</dbReference>
<dbReference type="InterPro" id="IPR029149">
    <property type="entry name" value="Creatin/AminoP/Spt16_N"/>
</dbReference>
<dbReference type="Pfam" id="PF05195">
    <property type="entry name" value="AMP_N"/>
    <property type="match status" value="1"/>
</dbReference>
<keyword evidence="7" id="KW-0482">Metalloprotease</keyword>
<evidence type="ECO:0000256" key="15">
    <source>
        <dbReference type="ARBA" id="ARBA00048994"/>
    </source>
</evidence>